<dbReference type="InterPro" id="IPR036398">
    <property type="entry name" value="CA_dom_sf"/>
</dbReference>
<sequence length="253" mass="28534">MDGLCAGDEKEFSYEKNDEKGPARWGELTEEWKTCSSGSMQSPIDLPINQRVQLASSTEGLNRNYSASDAILKNTGHDIELEWEAGAGTIEINGTEYTLKQLHWHSPSEHTINGRRFALEMHMVHESKDGKIAVIAFLYTIGRPDFFLSHLTDHIRKVAGSEGKETMVGTVDPEDFKIQNIMYYYRYMGSLTTPPCHESVVWTVLKKVRTVSIQQVSLLQEAVDGEPGWNARPTQQTNGRPIHLYVSEDNGHH</sequence>
<evidence type="ECO:0000259" key="12">
    <source>
        <dbReference type="PROSITE" id="PS51144"/>
    </source>
</evidence>
<dbReference type="PANTHER" id="PTHR18952:SF208">
    <property type="entry name" value="CARBONIC ANHYDRASE XA-RELATED"/>
    <property type="match status" value="1"/>
</dbReference>
<evidence type="ECO:0000313" key="14">
    <source>
        <dbReference type="Proteomes" id="UP000008311"/>
    </source>
</evidence>
<comment type="cofactor">
    <cofactor evidence="1 10">
        <name>Zn(2+)</name>
        <dbReference type="ChEBI" id="CHEBI:29105"/>
    </cofactor>
</comment>
<dbReference type="SMART" id="SM01057">
    <property type="entry name" value="Carb_anhydrase"/>
    <property type="match status" value="1"/>
</dbReference>
<feature type="region of interest" description="Disordered" evidence="11">
    <location>
        <begin position="1"/>
        <end position="21"/>
    </location>
</feature>
<dbReference type="SUPFAM" id="SSF51069">
    <property type="entry name" value="Carbonic anhydrase"/>
    <property type="match status" value="1"/>
</dbReference>
<dbReference type="GO" id="GO:0008270">
    <property type="term" value="F:zinc ion binding"/>
    <property type="evidence" value="ECO:0007669"/>
    <property type="project" value="UniProtKB-UniRule"/>
</dbReference>
<dbReference type="PROSITE" id="PS00162">
    <property type="entry name" value="ALPHA_CA_1"/>
    <property type="match status" value="1"/>
</dbReference>
<evidence type="ECO:0000313" key="13">
    <source>
        <dbReference type="EMBL" id="EEF32943.1"/>
    </source>
</evidence>
<evidence type="ECO:0000256" key="11">
    <source>
        <dbReference type="SAM" id="MobiDB-lite"/>
    </source>
</evidence>
<dbReference type="EC" id="4.2.1.1" evidence="5 10"/>
<evidence type="ECO:0000256" key="7">
    <source>
        <dbReference type="ARBA" id="ARBA00022833"/>
    </source>
</evidence>
<comment type="similarity">
    <text evidence="10">Belongs to the alpha-carbonic anhydrase family.</text>
</comment>
<accession>B9STU8</accession>
<keyword evidence="6 10" id="KW-0479">Metal-binding</keyword>
<dbReference type="GO" id="GO:0009570">
    <property type="term" value="C:chloroplast stroma"/>
    <property type="evidence" value="ECO:0007669"/>
    <property type="project" value="UniProtKB-SubCell"/>
</dbReference>
<proteinExistence type="inferred from homology"/>
<dbReference type="EMBL" id="EQ974135">
    <property type="protein sequence ID" value="EEF32943.1"/>
    <property type="molecule type" value="Genomic_DNA"/>
</dbReference>
<dbReference type="Proteomes" id="UP000008311">
    <property type="component" value="Unassembled WGS sequence"/>
</dbReference>
<comment type="function">
    <text evidence="2 10">Reversible hydration of carbon dioxide.</text>
</comment>
<evidence type="ECO:0000256" key="3">
    <source>
        <dbReference type="ARBA" id="ARBA00004470"/>
    </source>
</evidence>
<organism evidence="13 14">
    <name type="scientific">Ricinus communis</name>
    <name type="common">Castor bean</name>
    <dbReference type="NCBI Taxonomy" id="3988"/>
    <lineage>
        <taxon>Eukaryota</taxon>
        <taxon>Viridiplantae</taxon>
        <taxon>Streptophyta</taxon>
        <taxon>Embryophyta</taxon>
        <taxon>Tracheophyta</taxon>
        <taxon>Spermatophyta</taxon>
        <taxon>Magnoliopsida</taxon>
        <taxon>eudicotyledons</taxon>
        <taxon>Gunneridae</taxon>
        <taxon>Pentapetalae</taxon>
        <taxon>rosids</taxon>
        <taxon>fabids</taxon>
        <taxon>Malpighiales</taxon>
        <taxon>Euphorbiaceae</taxon>
        <taxon>Acalyphoideae</taxon>
        <taxon>Acalypheae</taxon>
        <taxon>Ricinus</taxon>
    </lineage>
</organism>
<feature type="compositionally biased region" description="Basic and acidic residues" evidence="11">
    <location>
        <begin position="7"/>
        <end position="21"/>
    </location>
</feature>
<dbReference type="STRING" id="3988.B9STU8"/>
<dbReference type="GO" id="GO:0016836">
    <property type="term" value="F:hydro-lyase activity"/>
    <property type="evidence" value="ECO:0000318"/>
    <property type="project" value="GO_Central"/>
</dbReference>
<evidence type="ECO:0000256" key="2">
    <source>
        <dbReference type="ARBA" id="ARBA00002904"/>
    </source>
</evidence>
<gene>
    <name evidence="13" type="ORF">RCOM_0544240</name>
</gene>
<comment type="similarity">
    <text evidence="4">Belongs to the alpha-class carbonic anhydrase family.</text>
</comment>
<feature type="domain" description="Alpha-carbonic anhydrase" evidence="12">
    <location>
        <begin position="10"/>
        <end position="246"/>
    </location>
</feature>
<dbReference type="GO" id="GO:0004089">
    <property type="term" value="F:carbonate dehydratase activity"/>
    <property type="evidence" value="ECO:0007669"/>
    <property type="project" value="UniProtKB-UniRule"/>
</dbReference>
<dbReference type="Pfam" id="PF00194">
    <property type="entry name" value="Carb_anhydrase"/>
    <property type="match status" value="1"/>
</dbReference>
<evidence type="ECO:0000256" key="10">
    <source>
        <dbReference type="RuleBase" id="RU367011"/>
    </source>
</evidence>
<evidence type="ECO:0000256" key="9">
    <source>
        <dbReference type="ARBA" id="ARBA00048348"/>
    </source>
</evidence>
<name>B9STU8_RICCO</name>
<keyword evidence="7 10" id="KW-0862">Zinc</keyword>
<keyword evidence="14" id="KW-1185">Reference proteome</keyword>
<dbReference type="AlphaFoldDB" id="B9STU8"/>
<dbReference type="PANTHER" id="PTHR18952">
    <property type="entry name" value="CARBONIC ANHYDRASE"/>
    <property type="match status" value="1"/>
</dbReference>
<dbReference type="PROSITE" id="PS51144">
    <property type="entry name" value="ALPHA_CA_2"/>
    <property type="match status" value="1"/>
</dbReference>
<reference evidence="14" key="1">
    <citation type="journal article" date="2010" name="Nat. Biotechnol.">
        <title>Draft genome sequence of the oilseed species Ricinus communis.</title>
        <authorList>
            <person name="Chan A.P."/>
            <person name="Crabtree J."/>
            <person name="Zhao Q."/>
            <person name="Lorenzi H."/>
            <person name="Orvis J."/>
            <person name="Puiu D."/>
            <person name="Melake-Berhan A."/>
            <person name="Jones K.M."/>
            <person name="Redman J."/>
            <person name="Chen G."/>
            <person name="Cahoon E.B."/>
            <person name="Gedil M."/>
            <person name="Stanke M."/>
            <person name="Haas B.J."/>
            <person name="Wortman J.R."/>
            <person name="Fraser-Liggett C.M."/>
            <person name="Ravel J."/>
            <person name="Rabinowicz P.D."/>
        </authorList>
    </citation>
    <scope>NUCLEOTIDE SEQUENCE [LARGE SCALE GENOMIC DNA]</scope>
    <source>
        <strain evidence="14">cv. Hale</strain>
    </source>
</reference>
<comment type="catalytic activity">
    <reaction evidence="9 10">
        <text>hydrogencarbonate + H(+) = CO2 + H2O</text>
        <dbReference type="Rhea" id="RHEA:10748"/>
        <dbReference type="ChEBI" id="CHEBI:15377"/>
        <dbReference type="ChEBI" id="CHEBI:15378"/>
        <dbReference type="ChEBI" id="CHEBI:16526"/>
        <dbReference type="ChEBI" id="CHEBI:17544"/>
        <dbReference type="EC" id="4.2.1.1"/>
    </reaction>
</comment>
<evidence type="ECO:0000256" key="1">
    <source>
        <dbReference type="ARBA" id="ARBA00001947"/>
    </source>
</evidence>
<evidence type="ECO:0000256" key="5">
    <source>
        <dbReference type="ARBA" id="ARBA00012925"/>
    </source>
</evidence>
<protein>
    <recommendedName>
        <fullName evidence="5 10">Carbonic anhydrase</fullName>
        <ecNumber evidence="5 10">4.2.1.1</ecNumber>
    </recommendedName>
</protein>
<keyword evidence="8 10" id="KW-0456">Lyase</keyword>
<dbReference type="CDD" id="cd03124">
    <property type="entry name" value="alpha_CA_prokaryotic_like"/>
    <property type="match status" value="1"/>
</dbReference>
<dbReference type="eggNOG" id="KOG0382">
    <property type="taxonomic scope" value="Eukaryota"/>
</dbReference>
<dbReference type="Gene3D" id="3.10.200.10">
    <property type="entry name" value="Alpha carbonic anhydrase"/>
    <property type="match status" value="1"/>
</dbReference>
<dbReference type="InterPro" id="IPR023561">
    <property type="entry name" value="Carbonic_anhydrase_a-class"/>
</dbReference>
<dbReference type="InParanoid" id="B9STU8"/>
<dbReference type="InterPro" id="IPR041891">
    <property type="entry name" value="Alpha_CA_prokaryot-like"/>
</dbReference>
<evidence type="ECO:0000256" key="8">
    <source>
        <dbReference type="ARBA" id="ARBA00023239"/>
    </source>
</evidence>
<dbReference type="InterPro" id="IPR018338">
    <property type="entry name" value="Carbonic_anhydrase_a-class_CS"/>
</dbReference>
<evidence type="ECO:0000256" key="4">
    <source>
        <dbReference type="ARBA" id="ARBA00006365"/>
    </source>
</evidence>
<dbReference type="InterPro" id="IPR001148">
    <property type="entry name" value="CA_dom"/>
</dbReference>
<evidence type="ECO:0000256" key="6">
    <source>
        <dbReference type="ARBA" id="ARBA00022723"/>
    </source>
</evidence>
<comment type="subcellular location">
    <subcellularLocation>
        <location evidence="3">Plastid</location>
        <location evidence="3">Chloroplast stroma</location>
    </subcellularLocation>
</comment>